<evidence type="ECO:0000256" key="3">
    <source>
        <dbReference type="ARBA" id="ARBA00022729"/>
    </source>
</evidence>
<proteinExistence type="inferred from homology"/>
<dbReference type="PANTHER" id="PTHR35936">
    <property type="entry name" value="MEMBRANE-BOUND LYTIC MUREIN TRANSGLYCOSYLASE F"/>
    <property type="match status" value="1"/>
</dbReference>
<reference evidence="8" key="2">
    <citation type="submission" date="2015-03" db="EMBL/GenBank/DDBJ databases">
        <authorList>
            <person name="Deng P."/>
            <person name="Lu S."/>
        </authorList>
    </citation>
    <scope>NUCLEOTIDE SEQUENCE [LARGE SCALE GENOMIC DNA]</scope>
    <source>
        <strain evidence="8">UFB2</strain>
    </source>
</reference>
<dbReference type="SUPFAM" id="SSF53850">
    <property type="entry name" value="Periplasmic binding protein-like II"/>
    <property type="match status" value="1"/>
</dbReference>
<gene>
    <name evidence="7" type="ORF">VM99_21425</name>
</gene>
<sequence length="260" mass="27893">MISLKKLSLLICLAVCAGSASAKEYSTLRFGVDANYAPFESKAADGSLKGFDIDLGNAICAKLSVKCIWVESDFDGLIPGLRAGKFDGILSSMTVTPTREKAIDFSSELFSGFTSYVFKKGSGLSADVASLKGKRVGYFQGSIQEAYAKAVLDKAGVKIQSYQNQDQVYYDLVAGRLDASLQDTLQAQLGFINSPQGADYEMSPPVESPYLPSKTAIGIVKGNSALKAMLDKAIQALHEDGTYDSIQKQHFGDLNLYSGK</sequence>
<evidence type="ECO:0000256" key="4">
    <source>
        <dbReference type="RuleBase" id="RU003744"/>
    </source>
</evidence>
<dbReference type="PROSITE" id="PS01039">
    <property type="entry name" value="SBP_BACTERIAL_3"/>
    <property type="match status" value="1"/>
</dbReference>
<evidence type="ECO:0000313" key="7">
    <source>
        <dbReference type="EMBL" id="AKK00508.1"/>
    </source>
</evidence>
<dbReference type="GO" id="GO:0030313">
    <property type="term" value="C:cell envelope"/>
    <property type="evidence" value="ECO:0007669"/>
    <property type="project" value="UniProtKB-SubCell"/>
</dbReference>
<evidence type="ECO:0000313" key="8">
    <source>
        <dbReference type="Proteomes" id="UP000035212"/>
    </source>
</evidence>
<feature type="domain" description="Solute-binding protein family 3/N-terminal" evidence="6">
    <location>
        <begin position="27"/>
        <end position="254"/>
    </location>
</feature>
<dbReference type="EMBL" id="CP011020">
    <property type="protein sequence ID" value="AKK00508.1"/>
    <property type="molecule type" value="Genomic_DNA"/>
</dbReference>
<dbReference type="PATRIC" id="fig|587753.11.peg.4387"/>
<dbReference type="AlphaFoldDB" id="A0A0G3GLT6"/>
<comment type="subcellular location">
    <subcellularLocation>
        <location evidence="1">Cell envelope</location>
    </subcellularLocation>
</comment>
<evidence type="ECO:0000256" key="5">
    <source>
        <dbReference type="SAM" id="SignalP"/>
    </source>
</evidence>
<dbReference type="Proteomes" id="UP000035212">
    <property type="component" value="Chromosome"/>
</dbReference>
<dbReference type="Gene3D" id="3.40.190.10">
    <property type="entry name" value="Periplasmic binding protein-like II"/>
    <property type="match status" value="2"/>
</dbReference>
<name>A0A0G3GLT6_9PSED</name>
<feature type="chain" id="PRO_5002554208" evidence="5">
    <location>
        <begin position="23"/>
        <end position="260"/>
    </location>
</feature>
<comment type="similarity">
    <text evidence="2 4">Belongs to the bacterial solute-binding protein 3 family.</text>
</comment>
<organism evidence="7 8">
    <name type="scientific">Pseudomonas chlororaphis</name>
    <dbReference type="NCBI Taxonomy" id="587753"/>
    <lineage>
        <taxon>Bacteria</taxon>
        <taxon>Pseudomonadati</taxon>
        <taxon>Pseudomonadota</taxon>
        <taxon>Gammaproteobacteria</taxon>
        <taxon>Pseudomonadales</taxon>
        <taxon>Pseudomonadaceae</taxon>
        <taxon>Pseudomonas</taxon>
    </lineage>
</organism>
<evidence type="ECO:0000259" key="6">
    <source>
        <dbReference type="SMART" id="SM00062"/>
    </source>
</evidence>
<accession>A0A0G3GLT6</accession>
<dbReference type="SMART" id="SM00062">
    <property type="entry name" value="PBPb"/>
    <property type="match status" value="1"/>
</dbReference>
<reference evidence="7 8" key="1">
    <citation type="journal article" date="2015" name="Stand. Genomic Sci.">
        <title>Complete genome of Pseudomonas chlororaphis strain UFB2, a soil bacterium with antibacterial activity against bacterial canker pathogen of tomato.</title>
        <authorList>
            <person name="Deng P."/>
            <person name="Wang X."/>
            <person name="Baird S.M."/>
            <person name="Lu S.E."/>
        </authorList>
    </citation>
    <scope>NUCLEOTIDE SEQUENCE [LARGE SCALE GENOMIC DNA]</scope>
    <source>
        <strain evidence="7 8">UFB2</strain>
    </source>
</reference>
<dbReference type="InterPro" id="IPR018313">
    <property type="entry name" value="SBP_3_CS"/>
</dbReference>
<evidence type="ECO:0000256" key="2">
    <source>
        <dbReference type="ARBA" id="ARBA00010333"/>
    </source>
</evidence>
<dbReference type="Pfam" id="PF00497">
    <property type="entry name" value="SBP_bac_3"/>
    <property type="match status" value="1"/>
</dbReference>
<dbReference type="InterPro" id="IPR001638">
    <property type="entry name" value="Solute-binding_3/MltF_N"/>
</dbReference>
<dbReference type="PANTHER" id="PTHR35936:SF13">
    <property type="entry name" value="HISTIDINE-BINDING PERIPLASMIC PROTEIN"/>
    <property type="match status" value="1"/>
</dbReference>
<evidence type="ECO:0000256" key="1">
    <source>
        <dbReference type="ARBA" id="ARBA00004196"/>
    </source>
</evidence>
<keyword evidence="3 5" id="KW-0732">Signal</keyword>
<feature type="signal peptide" evidence="5">
    <location>
        <begin position="1"/>
        <end position="22"/>
    </location>
</feature>
<protein>
    <submittedName>
        <fullName evidence="7">ABC transporter substrate-binding protein</fullName>
    </submittedName>
</protein>